<reference evidence="4" key="1">
    <citation type="submission" date="2017-08" db="EMBL/GenBank/DDBJ databases">
        <authorList>
            <person name="Varghese N."/>
            <person name="Submissions S."/>
        </authorList>
    </citation>
    <scope>NUCLEOTIDE SEQUENCE [LARGE SCALE GENOMIC DNA]</scope>
    <source>
        <strain evidence="4">DSM 4725</strain>
    </source>
</reference>
<dbReference type="Gene3D" id="2.60.40.1890">
    <property type="entry name" value="PCu(A)C copper chaperone"/>
    <property type="match status" value="1"/>
</dbReference>
<evidence type="ECO:0000313" key="3">
    <source>
        <dbReference type="EMBL" id="SOC50077.1"/>
    </source>
</evidence>
<dbReference type="PROSITE" id="PS51257">
    <property type="entry name" value="PROKAR_LIPOPROTEIN"/>
    <property type="match status" value="1"/>
</dbReference>
<evidence type="ECO:0008006" key="5">
    <source>
        <dbReference type="Google" id="ProtNLM"/>
    </source>
</evidence>
<dbReference type="OrthoDB" id="5188566at2"/>
<keyword evidence="4" id="KW-1185">Reference proteome</keyword>
<feature type="compositionally biased region" description="Acidic residues" evidence="1">
    <location>
        <begin position="166"/>
        <end position="180"/>
    </location>
</feature>
<dbReference type="AlphaFoldDB" id="A0A285V807"/>
<dbReference type="SUPFAM" id="SSF110087">
    <property type="entry name" value="DR1885-like metal-binding protein"/>
    <property type="match status" value="1"/>
</dbReference>
<proteinExistence type="predicted"/>
<feature type="region of interest" description="Disordered" evidence="1">
    <location>
        <begin position="159"/>
        <end position="180"/>
    </location>
</feature>
<dbReference type="InterPro" id="IPR007410">
    <property type="entry name" value="LpqE-like"/>
</dbReference>
<name>A0A285V807_9ACTN</name>
<dbReference type="Proteomes" id="UP000219435">
    <property type="component" value="Unassembled WGS sequence"/>
</dbReference>
<sequence>MAGRSTVARMSGLLAAAMVAIAGCGDETPDVDDTGAVGPDEAVSEDVKVLQVQLAYPSDGVYEVGEDAPLYLGISNTGTEEDDLVDVRGPDFTDAALTVDGDSAVIPVPENDNVYVGAEGAPSVVLEDLQTSLRSSQSIPVTFVFEEAGEVTVEAVVAASGQEPSEPFDFEDPADDPTGS</sequence>
<feature type="chain" id="PRO_5012289866" description="Copper(I)-binding protein" evidence="2">
    <location>
        <begin position="23"/>
        <end position="180"/>
    </location>
</feature>
<gene>
    <name evidence="3" type="ORF">SAMN05660748_2816</name>
</gene>
<evidence type="ECO:0000256" key="2">
    <source>
        <dbReference type="SAM" id="SignalP"/>
    </source>
</evidence>
<accession>A0A285V807</accession>
<organism evidence="3 4">
    <name type="scientific">Blastococcus aggregatus</name>
    <dbReference type="NCBI Taxonomy" id="38502"/>
    <lineage>
        <taxon>Bacteria</taxon>
        <taxon>Bacillati</taxon>
        <taxon>Actinomycetota</taxon>
        <taxon>Actinomycetes</taxon>
        <taxon>Geodermatophilales</taxon>
        <taxon>Geodermatophilaceae</taxon>
        <taxon>Blastococcus</taxon>
    </lineage>
</organism>
<evidence type="ECO:0000313" key="4">
    <source>
        <dbReference type="Proteomes" id="UP000219435"/>
    </source>
</evidence>
<dbReference type="EMBL" id="OBQI01000004">
    <property type="protein sequence ID" value="SOC50077.1"/>
    <property type="molecule type" value="Genomic_DNA"/>
</dbReference>
<keyword evidence="2" id="KW-0732">Signal</keyword>
<evidence type="ECO:0000256" key="1">
    <source>
        <dbReference type="SAM" id="MobiDB-lite"/>
    </source>
</evidence>
<feature type="signal peptide" evidence="2">
    <location>
        <begin position="1"/>
        <end position="22"/>
    </location>
</feature>
<dbReference type="Pfam" id="PF04314">
    <property type="entry name" value="PCuAC"/>
    <property type="match status" value="1"/>
</dbReference>
<dbReference type="InterPro" id="IPR036182">
    <property type="entry name" value="PCuAC_sf"/>
</dbReference>
<protein>
    <recommendedName>
        <fullName evidence="5">Copper(I)-binding protein</fullName>
    </recommendedName>
</protein>
<dbReference type="RefSeq" id="WP_141437132.1">
    <property type="nucleotide sequence ID" value="NZ_OBQI01000004.1"/>
</dbReference>